<sequence length="296" mass="31067">MSFDLLDLRLLVGVVDRGSITGGAELVHLSLASASGRVAAMEAAAGVPLFDRHRRGVTPTRQGERLLAHARDVVERHERLRLELAELAGGHAATVTVLVNTAGVSLVTGHVVDFLVEHAGIDVNLVQQPSRRIVADLAAGRGDLGVLAGSVDLGRLERYSLGPDPLVVAVRPDHRLAGRGGVAFAEVLDGDVLVGHVEGSPLEELLRSHAVPLGSHPRHRARFPDAGSVLRAVAAGVGVAILPAREVGESLVGVPLEDGWAHRDLVVAVRNRAEAGTPVADLVDRIRGTLPGRMLP</sequence>
<dbReference type="RefSeq" id="WP_349301264.1">
    <property type="nucleotide sequence ID" value="NZ_JBEDNQ010000013.1"/>
</dbReference>
<dbReference type="InterPro" id="IPR000847">
    <property type="entry name" value="LysR_HTH_N"/>
</dbReference>
<dbReference type="InterPro" id="IPR005119">
    <property type="entry name" value="LysR_subst-bd"/>
</dbReference>
<keyword evidence="2" id="KW-0805">Transcription regulation</keyword>
<protein>
    <submittedName>
        <fullName evidence="6">LysR substrate-binding domain-containing protein</fullName>
    </submittedName>
</protein>
<dbReference type="Pfam" id="PF03466">
    <property type="entry name" value="LysR_substrate"/>
    <property type="match status" value="1"/>
</dbReference>
<dbReference type="PANTHER" id="PTHR30419:SF2">
    <property type="entry name" value="LYSR FAMILY TRANSCRIPTIONAL REGULATOR"/>
    <property type="match status" value="1"/>
</dbReference>
<keyword evidence="7" id="KW-1185">Reference proteome</keyword>
<evidence type="ECO:0000259" key="5">
    <source>
        <dbReference type="PROSITE" id="PS50931"/>
    </source>
</evidence>
<evidence type="ECO:0000313" key="7">
    <source>
        <dbReference type="Proteomes" id="UP001494902"/>
    </source>
</evidence>
<dbReference type="EMBL" id="JBEDNQ010000013">
    <property type="protein sequence ID" value="MEQ3554195.1"/>
    <property type="molecule type" value="Genomic_DNA"/>
</dbReference>
<evidence type="ECO:0000256" key="3">
    <source>
        <dbReference type="ARBA" id="ARBA00023125"/>
    </source>
</evidence>
<feature type="domain" description="HTH lysR-type" evidence="5">
    <location>
        <begin position="1"/>
        <end position="60"/>
    </location>
</feature>
<dbReference type="SUPFAM" id="SSF46785">
    <property type="entry name" value="Winged helix' DNA-binding domain"/>
    <property type="match status" value="1"/>
</dbReference>
<organism evidence="6 7">
    <name type="scientific">Pseudonocardia nematodicida</name>
    <dbReference type="NCBI Taxonomy" id="1206997"/>
    <lineage>
        <taxon>Bacteria</taxon>
        <taxon>Bacillati</taxon>
        <taxon>Actinomycetota</taxon>
        <taxon>Actinomycetes</taxon>
        <taxon>Pseudonocardiales</taxon>
        <taxon>Pseudonocardiaceae</taxon>
        <taxon>Pseudonocardia</taxon>
    </lineage>
</organism>
<keyword evidence="4" id="KW-0804">Transcription</keyword>
<dbReference type="Gene3D" id="3.40.190.290">
    <property type="match status" value="1"/>
</dbReference>
<dbReference type="PROSITE" id="PS50931">
    <property type="entry name" value="HTH_LYSR"/>
    <property type="match status" value="1"/>
</dbReference>
<comment type="caution">
    <text evidence="6">The sequence shown here is derived from an EMBL/GenBank/DDBJ whole genome shotgun (WGS) entry which is preliminary data.</text>
</comment>
<dbReference type="PANTHER" id="PTHR30419">
    <property type="entry name" value="HTH-TYPE TRANSCRIPTIONAL REGULATOR YBHD"/>
    <property type="match status" value="1"/>
</dbReference>
<evidence type="ECO:0000313" key="6">
    <source>
        <dbReference type="EMBL" id="MEQ3554195.1"/>
    </source>
</evidence>
<dbReference type="SUPFAM" id="SSF53850">
    <property type="entry name" value="Periplasmic binding protein-like II"/>
    <property type="match status" value="1"/>
</dbReference>
<evidence type="ECO:0000256" key="1">
    <source>
        <dbReference type="ARBA" id="ARBA00009437"/>
    </source>
</evidence>
<dbReference type="Pfam" id="PF00126">
    <property type="entry name" value="HTH_1"/>
    <property type="match status" value="1"/>
</dbReference>
<gene>
    <name evidence="6" type="ORF">WIS52_27325</name>
</gene>
<dbReference type="Proteomes" id="UP001494902">
    <property type="component" value="Unassembled WGS sequence"/>
</dbReference>
<dbReference type="InterPro" id="IPR036390">
    <property type="entry name" value="WH_DNA-bd_sf"/>
</dbReference>
<evidence type="ECO:0000256" key="2">
    <source>
        <dbReference type="ARBA" id="ARBA00023015"/>
    </source>
</evidence>
<reference evidence="6 7" key="1">
    <citation type="submission" date="2024-03" db="EMBL/GenBank/DDBJ databases">
        <title>Draft genome sequence of Pseudonocardia nematodicida JCM 31783.</title>
        <authorList>
            <person name="Butdee W."/>
            <person name="Duangmal K."/>
        </authorList>
    </citation>
    <scope>NUCLEOTIDE SEQUENCE [LARGE SCALE GENOMIC DNA]</scope>
    <source>
        <strain evidence="6 7">JCM 31783</strain>
    </source>
</reference>
<dbReference type="Gene3D" id="1.10.10.10">
    <property type="entry name" value="Winged helix-like DNA-binding domain superfamily/Winged helix DNA-binding domain"/>
    <property type="match status" value="1"/>
</dbReference>
<accession>A0ABV1KIB5</accession>
<evidence type="ECO:0000256" key="4">
    <source>
        <dbReference type="ARBA" id="ARBA00023163"/>
    </source>
</evidence>
<name>A0ABV1KIB5_9PSEU</name>
<proteinExistence type="inferred from homology"/>
<keyword evidence="3" id="KW-0238">DNA-binding</keyword>
<comment type="similarity">
    <text evidence="1">Belongs to the LysR transcriptional regulatory family.</text>
</comment>
<dbReference type="InterPro" id="IPR050950">
    <property type="entry name" value="HTH-type_LysR_regulators"/>
</dbReference>
<dbReference type="InterPro" id="IPR036388">
    <property type="entry name" value="WH-like_DNA-bd_sf"/>
</dbReference>